<dbReference type="EMBL" id="LAZR01044000">
    <property type="protein sequence ID" value="KKL05717.1"/>
    <property type="molecule type" value="Genomic_DNA"/>
</dbReference>
<accession>A0A0F9AVW2</accession>
<gene>
    <name evidence="1" type="ORF">LCGC14_2603210</name>
</gene>
<reference evidence="1" key="1">
    <citation type="journal article" date="2015" name="Nature">
        <title>Complex archaea that bridge the gap between prokaryotes and eukaryotes.</title>
        <authorList>
            <person name="Spang A."/>
            <person name="Saw J.H."/>
            <person name="Jorgensen S.L."/>
            <person name="Zaremba-Niedzwiedzka K."/>
            <person name="Martijn J."/>
            <person name="Lind A.E."/>
            <person name="van Eijk R."/>
            <person name="Schleper C."/>
            <person name="Guy L."/>
            <person name="Ettema T.J."/>
        </authorList>
    </citation>
    <scope>NUCLEOTIDE SEQUENCE</scope>
</reference>
<protein>
    <submittedName>
        <fullName evidence="1">Uncharacterized protein</fullName>
    </submittedName>
</protein>
<name>A0A0F9AVW2_9ZZZZ</name>
<comment type="caution">
    <text evidence="1">The sequence shown here is derived from an EMBL/GenBank/DDBJ whole genome shotgun (WGS) entry which is preliminary data.</text>
</comment>
<evidence type="ECO:0000313" key="1">
    <source>
        <dbReference type="EMBL" id="KKL05717.1"/>
    </source>
</evidence>
<sequence>MAVIKLKWSSLLLMSELDFIPEAPKILNVSDELVQTLSWLTAATRHDRRLLRCDENGALLVADAWGLFSSVETDELYPESGSEKTYTATVINKGVLIATSGEIIRAIFRRISGGDTETIYLSPNTIYWYPHTVYDIVVHTVPDPTGTASYIGITAFN</sequence>
<proteinExistence type="predicted"/>
<dbReference type="AlphaFoldDB" id="A0A0F9AVW2"/>
<organism evidence="1">
    <name type="scientific">marine sediment metagenome</name>
    <dbReference type="NCBI Taxonomy" id="412755"/>
    <lineage>
        <taxon>unclassified sequences</taxon>
        <taxon>metagenomes</taxon>
        <taxon>ecological metagenomes</taxon>
    </lineage>
</organism>